<accession>V5HAM8</accession>
<dbReference type="InterPro" id="IPR002223">
    <property type="entry name" value="Kunitz_BPTI"/>
</dbReference>
<dbReference type="Gene3D" id="4.10.410.10">
    <property type="entry name" value="Pancreatic trypsin inhibitor Kunitz domain"/>
    <property type="match status" value="1"/>
</dbReference>
<dbReference type="Pfam" id="PF00014">
    <property type="entry name" value="Kunitz_BPTI"/>
    <property type="match status" value="1"/>
</dbReference>
<dbReference type="EMBL" id="GANP01014335">
    <property type="protein sequence ID" value="JAB70133.1"/>
    <property type="molecule type" value="mRNA"/>
</dbReference>
<protein>
    <submittedName>
        <fullName evidence="3">Putative tick kunitz 45</fullName>
    </submittedName>
</protein>
<proteinExistence type="evidence at transcript level"/>
<reference evidence="3" key="1">
    <citation type="journal article" date="2015" name="Sci. Rep.">
        <title>Tissue- and time-dependent transcription in Ixodes ricinus salivary glands and midguts when blood feeding on the vertebrate host.</title>
        <authorList>
            <person name="Kotsyfakis M."/>
            <person name="Schwarz A."/>
            <person name="Erhart J."/>
            <person name="Ribeiro J.M."/>
        </authorList>
    </citation>
    <scope>NUCLEOTIDE SEQUENCE</scope>
    <source>
        <tissue evidence="3">Salivary gland and midgut</tissue>
    </source>
</reference>
<keyword evidence="1" id="KW-0732">Signal</keyword>
<feature type="signal peptide" evidence="1">
    <location>
        <begin position="1"/>
        <end position="19"/>
    </location>
</feature>
<dbReference type="AlphaFoldDB" id="V5HAM8"/>
<organism evidence="3">
    <name type="scientific">Ixodes ricinus</name>
    <name type="common">Common tick</name>
    <name type="synonym">Acarus ricinus</name>
    <dbReference type="NCBI Taxonomy" id="34613"/>
    <lineage>
        <taxon>Eukaryota</taxon>
        <taxon>Metazoa</taxon>
        <taxon>Ecdysozoa</taxon>
        <taxon>Arthropoda</taxon>
        <taxon>Chelicerata</taxon>
        <taxon>Arachnida</taxon>
        <taxon>Acari</taxon>
        <taxon>Parasitiformes</taxon>
        <taxon>Ixodida</taxon>
        <taxon>Ixodoidea</taxon>
        <taxon>Ixodidae</taxon>
        <taxon>Ixodinae</taxon>
        <taxon>Ixodes</taxon>
    </lineage>
</organism>
<dbReference type="SMART" id="SM00131">
    <property type="entry name" value="KU"/>
    <property type="match status" value="1"/>
</dbReference>
<evidence type="ECO:0000259" key="2">
    <source>
        <dbReference type="PROSITE" id="PS50279"/>
    </source>
</evidence>
<name>V5HAM8_IXORI</name>
<evidence type="ECO:0000256" key="1">
    <source>
        <dbReference type="SAM" id="SignalP"/>
    </source>
</evidence>
<feature type="chain" id="PRO_5004735488" evidence="1">
    <location>
        <begin position="20"/>
        <end position="103"/>
    </location>
</feature>
<dbReference type="CDD" id="cd00109">
    <property type="entry name" value="Kunitz-type"/>
    <property type="match status" value="1"/>
</dbReference>
<dbReference type="InterPro" id="IPR036880">
    <property type="entry name" value="Kunitz_BPTI_sf"/>
</dbReference>
<feature type="domain" description="BPTI/Kunitz inhibitor" evidence="2">
    <location>
        <begin position="26"/>
        <end position="75"/>
    </location>
</feature>
<sequence length="103" mass="10904">MKATISALFFLAAAVCAIALLPESICRAPHPTSSCAGTVKTMWYFNNGTNKCEHYLGCGGGYNDFGSKACCQDSCPYGTKMIVLTLTQEFMVDVAAGTPYKGA</sequence>
<dbReference type="GO" id="GO:0004867">
    <property type="term" value="F:serine-type endopeptidase inhibitor activity"/>
    <property type="evidence" value="ECO:0007669"/>
    <property type="project" value="InterPro"/>
</dbReference>
<evidence type="ECO:0000313" key="3">
    <source>
        <dbReference type="EMBL" id="JAB70133.1"/>
    </source>
</evidence>
<dbReference type="SUPFAM" id="SSF57362">
    <property type="entry name" value="BPTI-like"/>
    <property type="match status" value="1"/>
</dbReference>
<dbReference type="PROSITE" id="PS50279">
    <property type="entry name" value="BPTI_KUNITZ_2"/>
    <property type="match status" value="1"/>
</dbReference>